<dbReference type="Proteomes" id="UP000268436">
    <property type="component" value="Unassembled WGS sequence"/>
</dbReference>
<protein>
    <submittedName>
        <fullName evidence="2">RelA/SpoT domain protein</fullName>
    </submittedName>
</protein>
<dbReference type="InterPro" id="IPR007685">
    <property type="entry name" value="RelA_SpoT"/>
</dbReference>
<dbReference type="SMART" id="SM00954">
    <property type="entry name" value="RelA_SpoT"/>
    <property type="match status" value="1"/>
</dbReference>
<dbReference type="Pfam" id="PF04607">
    <property type="entry name" value="RelA_SpoT"/>
    <property type="match status" value="1"/>
</dbReference>
<feature type="domain" description="RelA/SpoT" evidence="1">
    <location>
        <begin position="66"/>
        <end position="186"/>
    </location>
</feature>
<evidence type="ECO:0000259" key="1">
    <source>
        <dbReference type="SMART" id="SM00954"/>
    </source>
</evidence>
<evidence type="ECO:0000313" key="2">
    <source>
        <dbReference type="EMBL" id="RUO15505.1"/>
    </source>
</evidence>
<dbReference type="CDD" id="cd05399">
    <property type="entry name" value="NT_Rel-Spo_like"/>
    <property type="match status" value="1"/>
</dbReference>
<organism evidence="2 3">
    <name type="scientific">Moraxella catarrhalis</name>
    <name type="common">Branhamella catarrhalis</name>
    <dbReference type="NCBI Taxonomy" id="480"/>
    <lineage>
        <taxon>Bacteria</taxon>
        <taxon>Pseudomonadati</taxon>
        <taxon>Pseudomonadota</taxon>
        <taxon>Gammaproteobacteria</taxon>
        <taxon>Moraxellales</taxon>
        <taxon>Moraxellaceae</taxon>
        <taxon>Moraxella</taxon>
    </lineage>
</organism>
<dbReference type="PANTHER" id="PTHR47837:SF1">
    <property type="entry name" value="GTP PYROPHOSPHOKINASE YJBM"/>
    <property type="match status" value="1"/>
</dbReference>
<proteinExistence type="predicted"/>
<dbReference type="PANTHER" id="PTHR47837">
    <property type="entry name" value="GTP PYROPHOSPHOKINASE YJBM"/>
    <property type="match status" value="1"/>
</dbReference>
<dbReference type="RefSeq" id="WP_126739540.1">
    <property type="nucleotide sequence ID" value="NZ_RYEQ01000011.1"/>
</dbReference>
<dbReference type="Gene3D" id="3.30.460.10">
    <property type="entry name" value="Beta Polymerase, domain 2"/>
    <property type="match status" value="1"/>
</dbReference>
<sequence length="354" mass="40487">MDIPSKKQVQKAGKALAKNAQGQEFIDSMAILSKWRSLHTYPINTFKALLRNRVKKLGFKSPIIAQRLKRTPSIITKLQRFPNMDLSRMQDIGGLRVVLGNVDDLYRLHQSLINGRHQHTPLVPPADYIATPKDDGYRSLHQVFKYHSHDNPQLNGLFIELQIRTKKQHAWATAVETLGILEKSSFKTGQGTDEFKRFFKLASALFAYDEKQPILKELAGVDIHTIAKELKDIEQALQIFSKLKGLIITAKHIESSNDNGEYHLMELDSEKHTVNLLAFNQKQLALAEMFYKAREMETKDIPHIEVVLISAGNLKQVKKAYPNYFLDTQDFIKSLTKICDKLNEQQIADIKKLN</sequence>
<dbReference type="SUPFAM" id="SSF81301">
    <property type="entry name" value="Nucleotidyltransferase"/>
    <property type="match status" value="1"/>
</dbReference>
<dbReference type="InterPro" id="IPR052366">
    <property type="entry name" value="GTP_Pyrophosphokinase"/>
</dbReference>
<dbReference type="EMBL" id="RYER01000019">
    <property type="protein sequence ID" value="RUO15505.1"/>
    <property type="molecule type" value="Genomic_DNA"/>
</dbReference>
<name>A0ABY0BIQ5_MORCA</name>
<gene>
    <name evidence="2" type="ORF">EJK54_1332</name>
</gene>
<comment type="caution">
    <text evidence="2">The sequence shown here is derived from an EMBL/GenBank/DDBJ whole genome shotgun (WGS) entry which is preliminary data.</text>
</comment>
<keyword evidence="3" id="KW-1185">Reference proteome</keyword>
<dbReference type="InterPro" id="IPR043519">
    <property type="entry name" value="NT_sf"/>
</dbReference>
<accession>A0ABY0BIQ5</accession>
<reference evidence="2 3" key="1">
    <citation type="submission" date="2018-12" db="EMBL/GenBank/DDBJ databases">
        <title>Persistence of Moraxella catarrhalis in Chronic Obstructive Pulmonary Disease and Regulation of the Hag/MID Adhesin.</title>
        <authorList>
            <person name="Murphy T."/>
            <person name="Zhao X."/>
            <person name="Vyas G."/>
            <person name="Aluvathingal J."/>
            <person name="Nadendla S."/>
            <person name="Tallon L."/>
            <person name="Tettelin H."/>
        </authorList>
    </citation>
    <scope>NUCLEOTIDE SEQUENCE [LARGE SCALE GENOMIC DNA]</scope>
    <source>
        <strain evidence="2 3">173P27B1</strain>
    </source>
</reference>
<evidence type="ECO:0000313" key="3">
    <source>
        <dbReference type="Proteomes" id="UP000268436"/>
    </source>
</evidence>